<keyword evidence="2" id="KW-0732">Signal</keyword>
<dbReference type="GO" id="GO:0005975">
    <property type="term" value="P:carbohydrate metabolic process"/>
    <property type="evidence" value="ECO:0007669"/>
    <property type="project" value="UniProtKB-ARBA"/>
</dbReference>
<dbReference type="GO" id="GO:0016787">
    <property type="term" value="F:hydrolase activity"/>
    <property type="evidence" value="ECO:0007669"/>
    <property type="project" value="UniProtKB-KW"/>
</dbReference>
<dbReference type="EMBL" id="SACO01000002">
    <property type="protein sequence ID" value="RVU07001.1"/>
    <property type="molecule type" value="Genomic_DNA"/>
</dbReference>
<feature type="signal peptide" evidence="2">
    <location>
        <begin position="1"/>
        <end position="29"/>
    </location>
</feature>
<dbReference type="AlphaFoldDB" id="A0A3S2VFR3"/>
<feature type="domain" description="Gylcosyl hydrolase 115 C-terminal" evidence="3">
    <location>
        <begin position="739"/>
        <end position="828"/>
    </location>
</feature>
<accession>A0A3S2VFR3</accession>
<comment type="caution">
    <text evidence="4">The sequence shown here is derived from an EMBL/GenBank/DDBJ whole genome shotgun (WGS) entry which is preliminary data.</text>
</comment>
<dbReference type="InterPro" id="IPR042301">
    <property type="entry name" value="GH115_sf"/>
</dbReference>
<dbReference type="Pfam" id="PF15979">
    <property type="entry name" value="Glyco_hydro_115"/>
    <property type="match status" value="1"/>
</dbReference>
<evidence type="ECO:0000313" key="5">
    <source>
        <dbReference type="Proteomes" id="UP000282837"/>
    </source>
</evidence>
<reference evidence="4 5" key="1">
    <citation type="submission" date="2019-01" db="EMBL/GenBank/DDBJ databases">
        <authorList>
            <person name="Chen W.-M."/>
        </authorList>
    </citation>
    <scope>NUCLEOTIDE SEQUENCE [LARGE SCALE GENOMIC DNA]</scope>
    <source>
        <strain evidence="4 5">FSY-9</strain>
    </source>
</reference>
<dbReference type="Proteomes" id="UP000282837">
    <property type="component" value="Unassembled WGS sequence"/>
</dbReference>
<evidence type="ECO:0000256" key="2">
    <source>
        <dbReference type="SAM" id="SignalP"/>
    </source>
</evidence>
<dbReference type="InterPro" id="IPR029018">
    <property type="entry name" value="Hex-like_dom2"/>
</dbReference>
<dbReference type="InterPro" id="IPR031924">
    <property type="entry name" value="GH115"/>
</dbReference>
<dbReference type="OrthoDB" id="8727830at2"/>
<gene>
    <name evidence="4" type="ORF">EOE18_03330</name>
</gene>
<protein>
    <recommendedName>
        <fullName evidence="3">Gylcosyl hydrolase 115 C-terminal domain-containing protein</fullName>
    </recommendedName>
</protein>
<organism evidence="4 5">
    <name type="scientific">Novosphingobium umbonatum</name>
    <dbReference type="NCBI Taxonomy" id="1908524"/>
    <lineage>
        <taxon>Bacteria</taxon>
        <taxon>Pseudomonadati</taxon>
        <taxon>Pseudomonadota</taxon>
        <taxon>Alphaproteobacteria</taxon>
        <taxon>Sphingomonadales</taxon>
        <taxon>Sphingomonadaceae</taxon>
        <taxon>Novosphingobium</taxon>
    </lineage>
</organism>
<dbReference type="Gene3D" id="3.20.20.520">
    <property type="entry name" value="Glycosyl hydrolase family 115"/>
    <property type="match status" value="1"/>
</dbReference>
<dbReference type="PANTHER" id="PTHR37842">
    <property type="match status" value="1"/>
</dbReference>
<dbReference type="PANTHER" id="PTHR37842:SF2">
    <property type="entry name" value="GYLCOSYL HYDROLASE 115 C-TERMINAL DOMAIN-CONTAINING PROTEIN"/>
    <property type="match status" value="1"/>
</dbReference>
<name>A0A3S2VFR3_9SPHN</name>
<feature type="chain" id="PRO_5018749946" description="Gylcosyl hydrolase 115 C-terminal domain-containing protein" evidence="2">
    <location>
        <begin position="30"/>
        <end position="837"/>
    </location>
</feature>
<keyword evidence="1" id="KW-0378">Hydrolase</keyword>
<dbReference type="SUPFAM" id="SSF55545">
    <property type="entry name" value="beta-N-acetylhexosaminidase-like domain"/>
    <property type="match status" value="1"/>
</dbReference>
<evidence type="ECO:0000259" key="3">
    <source>
        <dbReference type="Pfam" id="PF17829"/>
    </source>
</evidence>
<sequence>MSMTRLTLRHALTTTLAPILALSAGQAAAEDALLRFAPVKGAIALVAKDQAAPILVAPQDATSVRHAAQDLARDLEQVSGHASRLIAAPEGKMPAAIIIGTLGQSPLIDAMVRADKINPARLTGQWESFLILTIEKPLAGVDRALVVVGSDRRGTAYGAYEVSRAMGVSPWSWWADLAPRHQDAIYAPKGLHHFGPPSVRYRGIFVNDEDWGLFPWAAQTFDPTRKDIGPKTYQRIFELLLRLKANTLWPAMHKTTAAFNSDPANAKLADDYGIIMGSSHSEVMLRNNVGEWKDAPEAFNYASNPDKIRLYWDERVRKNAAYENIWTIGMRGLHDTGMVGTNSMAEKVALLDKIIKDQRDLLDAHVAGGAAKAGQIFVPYKEVLDIYRAGLKVPDNVSIVWPDDNFGYIRQFPSKAESRRSGGAGVYYHLSYLGYPLAYLWLSTTPPALVQEEMLRAYDQGSRNIWIVNVGDIKPAEIGTSHFLDMAWDAEKARTASQQDYLRQWLGEAFGGELGAKATGLMDDYFRLNFERRPEHLEWPAKAEDRHLSGFTVEQAHYRLRRWRALAAQAQALAAQVPADRQDAWFELVEFPIRAAAAANIRFFAAEYYDEMIEVVPAEAYSAGGAIAWAEGEIAAITDRYNNAIAGGKWRNIMPAEAADTQWRIYRPRPIVTPAPALRSAPDRFFARVDATPEPQMPILEAENAPLPQGWRKIDGLGRGGAVVMAGAKAAPWTASFTLTKPQQGVTIGLLPMFPDGEERELKVEVSIDGGAPVTVSAPRVVGSAGWVTGVLDNLLKLPVAMPIAAGTHRITITPRSSGIALDQVVLENRTEEKVAH</sequence>
<dbReference type="Gene3D" id="2.60.120.1620">
    <property type="match status" value="1"/>
</dbReference>
<evidence type="ECO:0000256" key="1">
    <source>
        <dbReference type="ARBA" id="ARBA00022801"/>
    </source>
</evidence>
<proteinExistence type="predicted"/>
<dbReference type="Pfam" id="PF17829">
    <property type="entry name" value="GH115_C"/>
    <property type="match status" value="1"/>
</dbReference>
<dbReference type="Gene3D" id="3.30.379.10">
    <property type="entry name" value="Chitobiase/beta-hexosaminidase domain 2-like"/>
    <property type="match status" value="1"/>
</dbReference>
<dbReference type="InterPro" id="IPR041437">
    <property type="entry name" value="GH115_C"/>
</dbReference>
<keyword evidence="5" id="KW-1185">Reference proteome</keyword>
<evidence type="ECO:0000313" key="4">
    <source>
        <dbReference type="EMBL" id="RVU07001.1"/>
    </source>
</evidence>
<dbReference type="Gene3D" id="1.20.58.2150">
    <property type="match status" value="1"/>
</dbReference>